<reference evidence="1 2" key="1">
    <citation type="submission" date="2023-04" db="EMBL/GenBank/DDBJ databases">
        <title>Streptomyces chengmaiensis sp. nov. isolated from the stem of mangrove plant in Hainan.</title>
        <authorList>
            <person name="Huang X."/>
            <person name="Zhou S."/>
            <person name="Chu X."/>
            <person name="Xie Y."/>
            <person name="Lin Y."/>
        </authorList>
    </citation>
    <scope>NUCLEOTIDE SEQUENCE [LARGE SCALE GENOMIC DNA]</scope>
    <source>
        <strain evidence="1 2">HNM0663</strain>
    </source>
</reference>
<name>A0ABT6HYA5_9ACTN</name>
<evidence type="ECO:0000313" key="2">
    <source>
        <dbReference type="Proteomes" id="UP001223144"/>
    </source>
</evidence>
<sequence>MPAPSSEGTDGCQAEPLRRLRDVMLCDAVDGEGVPDTGGALADALGDPADRLTDRIGIQDSGGQPSAGSVQRFLRRIVFPLRCFQRVLAHTPHFACPVAPGTGITADPGQCLYWFRAQSGPVG</sequence>
<dbReference type="Proteomes" id="UP001223144">
    <property type="component" value="Unassembled WGS sequence"/>
</dbReference>
<protein>
    <submittedName>
        <fullName evidence="1">Uncharacterized protein</fullName>
    </submittedName>
</protein>
<keyword evidence="2" id="KW-1185">Reference proteome</keyword>
<comment type="caution">
    <text evidence="1">The sequence shown here is derived from an EMBL/GenBank/DDBJ whole genome shotgun (WGS) entry which is preliminary data.</text>
</comment>
<proteinExistence type="predicted"/>
<gene>
    <name evidence="1" type="ORF">QCN29_34060</name>
</gene>
<dbReference type="EMBL" id="JARWBG010000079">
    <property type="protein sequence ID" value="MDH2393701.1"/>
    <property type="molecule type" value="Genomic_DNA"/>
</dbReference>
<accession>A0ABT6HYA5</accession>
<dbReference type="RefSeq" id="WP_279933030.1">
    <property type="nucleotide sequence ID" value="NZ_JARWBG010000079.1"/>
</dbReference>
<organism evidence="1 2">
    <name type="scientific">Streptomyces chengmaiensis</name>
    <dbReference type="NCBI Taxonomy" id="3040919"/>
    <lineage>
        <taxon>Bacteria</taxon>
        <taxon>Bacillati</taxon>
        <taxon>Actinomycetota</taxon>
        <taxon>Actinomycetes</taxon>
        <taxon>Kitasatosporales</taxon>
        <taxon>Streptomycetaceae</taxon>
        <taxon>Streptomyces</taxon>
    </lineage>
</organism>
<evidence type="ECO:0000313" key="1">
    <source>
        <dbReference type="EMBL" id="MDH2393701.1"/>
    </source>
</evidence>